<dbReference type="RefSeq" id="WP_091029911.1">
    <property type="nucleotide sequence ID" value="NZ_FNAD01000002.1"/>
</dbReference>
<dbReference type="STRING" id="58114.SAMN05216270_102420"/>
<keyword evidence="2" id="KW-1185">Reference proteome</keyword>
<accession>A0A1G6T2X1</accession>
<dbReference type="Proteomes" id="UP000198949">
    <property type="component" value="Unassembled WGS sequence"/>
</dbReference>
<organism evidence="1 2">
    <name type="scientific">Glycomyces harbinensis</name>
    <dbReference type="NCBI Taxonomy" id="58114"/>
    <lineage>
        <taxon>Bacteria</taxon>
        <taxon>Bacillati</taxon>
        <taxon>Actinomycetota</taxon>
        <taxon>Actinomycetes</taxon>
        <taxon>Glycomycetales</taxon>
        <taxon>Glycomycetaceae</taxon>
        <taxon>Glycomyces</taxon>
    </lineage>
</organism>
<protein>
    <submittedName>
        <fullName evidence="1">Uncharacterized protein</fullName>
    </submittedName>
</protein>
<name>A0A1G6T2X1_9ACTN</name>
<evidence type="ECO:0000313" key="1">
    <source>
        <dbReference type="EMBL" id="SDD22725.1"/>
    </source>
</evidence>
<dbReference type="EMBL" id="FNAD01000002">
    <property type="protein sequence ID" value="SDD22725.1"/>
    <property type="molecule type" value="Genomic_DNA"/>
</dbReference>
<gene>
    <name evidence="1" type="ORF">SAMN05216270_102420</name>
</gene>
<proteinExistence type="predicted"/>
<evidence type="ECO:0000313" key="2">
    <source>
        <dbReference type="Proteomes" id="UP000198949"/>
    </source>
</evidence>
<dbReference type="AlphaFoldDB" id="A0A1G6T2X1"/>
<reference evidence="2" key="1">
    <citation type="submission" date="2016-10" db="EMBL/GenBank/DDBJ databases">
        <authorList>
            <person name="Varghese N."/>
            <person name="Submissions S."/>
        </authorList>
    </citation>
    <scope>NUCLEOTIDE SEQUENCE [LARGE SCALE GENOMIC DNA]</scope>
    <source>
        <strain evidence="2">CGMCC 4.3516</strain>
    </source>
</reference>
<sequence>MTMTTIKVPKVLRDRLHRLAVEDGLTLAQEIERLMERNAPRPKPRVGGYSSGKPLSAEEIDAELAAGFGA</sequence>